<proteinExistence type="predicted"/>
<evidence type="ECO:0000313" key="2">
    <source>
        <dbReference type="EMBL" id="MEK8024955.1"/>
    </source>
</evidence>
<keyword evidence="1" id="KW-0732">Signal</keyword>
<sequence>MGRARAGLRPAGAALVLAVGAALSALAPAVQAQTSVVVTAPQDVVHLSAQAAIEVPQDQLTIVVQALREGADAAGVQQQLRQQVDAALTEARRQQRPGELEVRSGGFSLSPRYVNRPEGGSRINGWQGQAELVIEGRDMAAISALAGRLSAVAGMSVQRVQTGLSRAARERVAAEVQSQALGAFRARASAIARDLGFASYSLRELTVGEAEAAQPPGVPMLRMAVRAEMADAAPPVAPGQATVSVQVNGSVQLSPR</sequence>
<name>A0ABU9B519_9BURK</name>
<accession>A0ABU9B519</accession>
<dbReference type="Gene3D" id="3.30.70.2970">
    <property type="entry name" value="Protein of unknown function (DUF541), domain 2"/>
    <property type="match status" value="1"/>
</dbReference>
<dbReference type="InterPro" id="IPR007497">
    <property type="entry name" value="SIMPL/DUF541"/>
</dbReference>
<protein>
    <submittedName>
        <fullName evidence="2">SIMPL domain-containing protein</fullName>
    </submittedName>
</protein>
<dbReference type="Gene3D" id="3.30.110.170">
    <property type="entry name" value="Protein of unknown function (DUF541), domain 1"/>
    <property type="match status" value="1"/>
</dbReference>
<feature type="signal peptide" evidence="1">
    <location>
        <begin position="1"/>
        <end position="32"/>
    </location>
</feature>
<dbReference type="InterPro" id="IPR052022">
    <property type="entry name" value="26kDa_periplasmic_antigen"/>
</dbReference>
<feature type="chain" id="PRO_5045688033" evidence="1">
    <location>
        <begin position="33"/>
        <end position="256"/>
    </location>
</feature>
<dbReference type="PANTHER" id="PTHR34387">
    <property type="entry name" value="SLR1258 PROTEIN"/>
    <property type="match status" value="1"/>
</dbReference>
<dbReference type="Pfam" id="PF04402">
    <property type="entry name" value="SIMPL"/>
    <property type="match status" value="1"/>
</dbReference>
<dbReference type="Proteomes" id="UP001368500">
    <property type="component" value="Unassembled WGS sequence"/>
</dbReference>
<keyword evidence="3" id="KW-1185">Reference proteome</keyword>
<reference evidence="2 3" key="1">
    <citation type="submission" date="2024-04" db="EMBL/GenBank/DDBJ databases">
        <title>Novel species of the genus Ideonella isolated from streams.</title>
        <authorList>
            <person name="Lu H."/>
        </authorList>
    </citation>
    <scope>NUCLEOTIDE SEQUENCE [LARGE SCALE GENOMIC DNA]</scope>
    <source>
        <strain evidence="2 3">BYS139W</strain>
    </source>
</reference>
<dbReference type="PANTHER" id="PTHR34387:SF1">
    <property type="entry name" value="PERIPLASMIC IMMUNOGENIC PROTEIN"/>
    <property type="match status" value="1"/>
</dbReference>
<organism evidence="2 3">
    <name type="scientific">Pseudaquabacterium rugosum</name>
    <dbReference type="NCBI Taxonomy" id="2984194"/>
    <lineage>
        <taxon>Bacteria</taxon>
        <taxon>Pseudomonadati</taxon>
        <taxon>Pseudomonadota</taxon>
        <taxon>Betaproteobacteria</taxon>
        <taxon>Burkholderiales</taxon>
        <taxon>Sphaerotilaceae</taxon>
        <taxon>Pseudaquabacterium</taxon>
    </lineage>
</organism>
<dbReference type="EMBL" id="JBBUTF010000003">
    <property type="protein sequence ID" value="MEK8024955.1"/>
    <property type="molecule type" value="Genomic_DNA"/>
</dbReference>
<dbReference type="RefSeq" id="WP_341372740.1">
    <property type="nucleotide sequence ID" value="NZ_JBBUTF010000003.1"/>
</dbReference>
<evidence type="ECO:0000256" key="1">
    <source>
        <dbReference type="SAM" id="SignalP"/>
    </source>
</evidence>
<evidence type="ECO:0000313" key="3">
    <source>
        <dbReference type="Proteomes" id="UP001368500"/>
    </source>
</evidence>
<gene>
    <name evidence="2" type="ORF">AACH11_03120</name>
</gene>
<comment type="caution">
    <text evidence="2">The sequence shown here is derived from an EMBL/GenBank/DDBJ whole genome shotgun (WGS) entry which is preliminary data.</text>
</comment>